<accession>A0A1M6LIZ6</accession>
<gene>
    <name evidence="1" type="ORF">SAMN04488007_1179</name>
</gene>
<keyword evidence="2" id="KW-1185">Reference proteome</keyword>
<dbReference type="AlphaFoldDB" id="A0A1M6LIZ6"/>
<organism evidence="1 2">
    <name type="scientific">Maribacter aquivivus</name>
    <dbReference type="NCBI Taxonomy" id="228958"/>
    <lineage>
        <taxon>Bacteria</taxon>
        <taxon>Pseudomonadati</taxon>
        <taxon>Bacteroidota</taxon>
        <taxon>Flavobacteriia</taxon>
        <taxon>Flavobacteriales</taxon>
        <taxon>Flavobacteriaceae</taxon>
        <taxon>Maribacter</taxon>
    </lineage>
</organism>
<evidence type="ECO:0000313" key="2">
    <source>
        <dbReference type="Proteomes" id="UP000184314"/>
    </source>
</evidence>
<dbReference type="OrthoDB" id="1179408at2"/>
<dbReference type="RefSeq" id="WP_073242094.1">
    <property type="nucleotide sequence ID" value="NZ_FQZX01000001.1"/>
</dbReference>
<dbReference type="EMBL" id="FQZX01000001">
    <property type="protein sequence ID" value="SHJ71171.1"/>
    <property type="molecule type" value="Genomic_DNA"/>
</dbReference>
<protein>
    <submittedName>
        <fullName evidence="1">Uncharacterized protein</fullName>
    </submittedName>
</protein>
<dbReference type="Proteomes" id="UP000184314">
    <property type="component" value="Unassembled WGS sequence"/>
</dbReference>
<reference evidence="2" key="1">
    <citation type="submission" date="2016-11" db="EMBL/GenBank/DDBJ databases">
        <authorList>
            <person name="Varghese N."/>
            <person name="Submissions S."/>
        </authorList>
    </citation>
    <scope>NUCLEOTIDE SEQUENCE [LARGE SCALE GENOMIC DNA]</scope>
    <source>
        <strain evidence="2">DSM 16478</strain>
    </source>
</reference>
<proteinExistence type="predicted"/>
<evidence type="ECO:0000313" key="1">
    <source>
        <dbReference type="EMBL" id="SHJ71171.1"/>
    </source>
</evidence>
<name>A0A1M6LIZ6_9FLAO</name>
<sequence>MISNILNGKLTSSYQKKKLVSLEDCYMHLKPYFRLKKSAKSNETDNVLVRKKSKSAKVKNAFNSIEQNQILYAKIMTERLLKV</sequence>